<dbReference type="InterPro" id="IPR000618">
    <property type="entry name" value="Insect_cuticle"/>
</dbReference>
<evidence type="ECO:0000256" key="1">
    <source>
        <dbReference type="PROSITE-ProRule" id="PRU00497"/>
    </source>
</evidence>
<dbReference type="PRINTS" id="PR00947">
    <property type="entry name" value="CUTICLE"/>
</dbReference>
<sequence length="175" mass="20086">MGEDFDYSSSNYRKPPAQILLHKQALTKDGNFNFVFTSENGLKQGETIRPDGTRQGGYSYVDPDGNTHTIKYIAGKDGFKILENNAPKAPEVSPQYERILNQHQQIRQQQAQTARDAYDRPITKEYNRPPVTDPFQQQPTQYRVQEESRPQYSGYQEEHKGPHNYGSGYSFEFSG</sequence>
<comment type="caution">
    <text evidence="3">The sequence shown here is derived from an EMBL/GenBank/DDBJ whole genome shotgun (WGS) entry which is preliminary data.</text>
</comment>
<protein>
    <submittedName>
        <fullName evidence="3">Uncharacterized protein</fullName>
    </submittedName>
</protein>
<dbReference type="PANTHER" id="PTHR10380">
    <property type="entry name" value="CUTICLE PROTEIN"/>
    <property type="match status" value="1"/>
</dbReference>
<dbReference type="PANTHER" id="PTHR10380:SF238">
    <property type="entry name" value="CUTICULAR PROTEIN 65EA-RELATED"/>
    <property type="match status" value="1"/>
</dbReference>
<dbReference type="PROSITE" id="PS51155">
    <property type="entry name" value="CHIT_BIND_RR_2"/>
    <property type="match status" value="1"/>
</dbReference>
<dbReference type="AlphaFoldDB" id="A0ABD0XZ78"/>
<evidence type="ECO:0000256" key="2">
    <source>
        <dbReference type="SAM" id="MobiDB-lite"/>
    </source>
</evidence>
<dbReference type="Pfam" id="PF00379">
    <property type="entry name" value="Chitin_bind_4"/>
    <property type="match status" value="1"/>
</dbReference>
<reference evidence="3 4" key="1">
    <citation type="submission" date="2024-07" db="EMBL/GenBank/DDBJ databases">
        <title>Chromosome-level genome assembly of the water stick insect Ranatra chinensis (Heteroptera: Nepidae).</title>
        <authorList>
            <person name="Liu X."/>
        </authorList>
    </citation>
    <scope>NUCLEOTIDE SEQUENCE [LARGE SCALE GENOMIC DNA]</scope>
    <source>
        <strain evidence="3">Cailab_2021Rc</strain>
        <tissue evidence="3">Muscle</tissue>
    </source>
</reference>
<gene>
    <name evidence="3" type="ORF">AAG570_005460</name>
</gene>
<accession>A0ABD0XZ78</accession>
<dbReference type="GO" id="GO:0042302">
    <property type="term" value="F:structural constituent of cuticle"/>
    <property type="evidence" value="ECO:0007669"/>
    <property type="project" value="UniProtKB-UniRule"/>
</dbReference>
<proteinExistence type="predicted"/>
<evidence type="ECO:0000313" key="3">
    <source>
        <dbReference type="EMBL" id="KAL1115965.1"/>
    </source>
</evidence>
<keyword evidence="4" id="KW-1185">Reference proteome</keyword>
<dbReference type="InterPro" id="IPR050468">
    <property type="entry name" value="Cuticle_Struct_Prot"/>
</dbReference>
<dbReference type="EMBL" id="JBFDAA010000018">
    <property type="protein sequence ID" value="KAL1115965.1"/>
    <property type="molecule type" value="Genomic_DNA"/>
</dbReference>
<feature type="compositionally biased region" description="Polar residues" evidence="2">
    <location>
        <begin position="134"/>
        <end position="143"/>
    </location>
</feature>
<evidence type="ECO:0000313" key="4">
    <source>
        <dbReference type="Proteomes" id="UP001558652"/>
    </source>
</evidence>
<organism evidence="3 4">
    <name type="scientific">Ranatra chinensis</name>
    <dbReference type="NCBI Taxonomy" id="642074"/>
    <lineage>
        <taxon>Eukaryota</taxon>
        <taxon>Metazoa</taxon>
        <taxon>Ecdysozoa</taxon>
        <taxon>Arthropoda</taxon>
        <taxon>Hexapoda</taxon>
        <taxon>Insecta</taxon>
        <taxon>Pterygota</taxon>
        <taxon>Neoptera</taxon>
        <taxon>Paraneoptera</taxon>
        <taxon>Hemiptera</taxon>
        <taxon>Heteroptera</taxon>
        <taxon>Panheteroptera</taxon>
        <taxon>Nepomorpha</taxon>
        <taxon>Nepidae</taxon>
        <taxon>Ranatrinae</taxon>
        <taxon>Ranatra</taxon>
    </lineage>
</organism>
<feature type="compositionally biased region" description="Basic and acidic residues" evidence="2">
    <location>
        <begin position="116"/>
        <end position="127"/>
    </location>
</feature>
<feature type="compositionally biased region" description="Low complexity" evidence="2">
    <location>
        <begin position="102"/>
        <end position="112"/>
    </location>
</feature>
<feature type="region of interest" description="Disordered" evidence="2">
    <location>
        <begin position="102"/>
        <end position="175"/>
    </location>
</feature>
<dbReference type="Proteomes" id="UP001558652">
    <property type="component" value="Unassembled WGS sequence"/>
</dbReference>
<name>A0ABD0XZ78_9HEMI</name>
<keyword evidence="1" id="KW-0193">Cuticle</keyword>